<dbReference type="STRING" id="1193682.BJP25_06965"/>
<name>A0A1Q9LTV4_9PSEU</name>
<dbReference type="OrthoDB" id="10008496at2"/>
<feature type="domain" description="Low molecular weight protein antigen 6 PH" evidence="3">
    <location>
        <begin position="73"/>
        <end position="123"/>
    </location>
</feature>
<keyword evidence="2" id="KW-0472">Membrane</keyword>
<keyword evidence="2" id="KW-1133">Transmembrane helix</keyword>
<dbReference type="AlphaFoldDB" id="A0A1Q9LTV4"/>
<evidence type="ECO:0000313" key="4">
    <source>
        <dbReference type="EMBL" id="OLR95472.1"/>
    </source>
</evidence>
<sequence>MDDQPAVERSAEPPRLPYELHPRWRWWGVGLGLLVLLVSLSLIGLDDVLGFALAGVFIVFSFVLIDTFYNSGVRLTDDGVEERSVLVRSRVVDWDDIVDVEVPAGRVLRRPVLLTGDGERLSLYSMAFLSLGRDTEPRRVRKLRATVDEMAWEYYDEDTAGEETEGGETDPGETGGDEPGSGPVDHVEEPADKIADESDIPERESEGSSDRAPESEPVAEKQHSESAK</sequence>
<organism evidence="4 5">
    <name type="scientific">Actinokineospora bangkokensis</name>
    <dbReference type="NCBI Taxonomy" id="1193682"/>
    <lineage>
        <taxon>Bacteria</taxon>
        <taxon>Bacillati</taxon>
        <taxon>Actinomycetota</taxon>
        <taxon>Actinomycetes</taxon>
        <taxon>Pseudonocardiales</taxon>
        <taxon>Pseudonocardiaceae</taxon>
        <taxon>Actinokineospora</taxon>
    </lineage>
</organism>
<feature type="transmembrane region" description="Helical" evidence="2">
    <location>
        <begin position="49"/>
        <end position="69"/>
    </location>
</feature>
<keyword evidence="5" id="KW-1185">Reference proteome</keyword>
<feature type="compositionally biased region" description="Basic and acidic residues" evidence="1">
    <location>
        <begin position="185"/>
        <end position="228"/>
    </location>
</feature>
<dbReference type="InterPro" id="IPR019692">
    <property type="entry name" value="CFP-6_PH"/>
</dbReference>
<dbReference type="EMBL" id="MKQR01000002">
    <property type="protein sequence ID" value="OLR95472.1"/>
    <property type="molecule type" value="Genomic_DNA"/>
</dbReference>
<evidence type="ECO:0000259" key="3">
    <source>
        <dbReference type="Pfam" id="PF10756"/>
    </source>
</evidence>
<dbReference type="Proteomes" id="UP000186040">
    <property type="component" value="Unassembled WGS sequence"/>
</dbReference>
<gene>
    <name evidence="4" type="ORF">BJP25_06965</name>
</gene>
<dbReference type="Pfam" id="PF10756">
    <property type="entry name" value="bPH_6"/>
    <property type="match status" value="1"/>
</dbReference>
<keyword evidence="2" id="KW-0812">Transmembrane</keyword>
<comment type="caution">
    <text evidence="4">The sequence shown here is derived from an EMBL/GenBank/DDBJ whole genome shotgun (WGS) entry which is preliminary data.</text>
</comment>
<feature type="transmembrane region" description="Helical" evidence="2">
    <location>
        <begin position="24"/>
        <end position="43"/>
    </location>
</feature>
<protein>
    <recommendedName>
        <fullName evidence="3">Low molecular weight protein antigen 6 PH domain-containing protein</fullName>
    </recommendedName>
</protein>
<accession>A0A1Q9LTV4</accession>
<reference evidence="4 5" key="1">
    <citation type="submission" date="2016-10" db="EMBL/GenBank/DDBJ databases">
        <title>The Draft Genome Sequence of Actinokineospora bangkokensis 44EHWT reveals the biosynthetic pathway of antifungal compounds Thailandins with unusual extender unit butylmalonyl-CoA.</title>
        <authorList>
            <person name="Greule A."/>
            <person name="Intra B."/>
            <person name="Flemming S."/>
            <person name="Rommel M.G."/>
            <person name="Panbangred W."/>
            <person name="Bechthold A."/>
        </authorList>
    </citation>
    <scope>NUCLEOTIDE SEQUENCE [LARGE SCALE GENOMIC DNA]</scope>
    <source>
        <strain evidence="4 5">44EHW</strain>
    </source>
</reference>
<proteinExistence type="predicted"/>
<feature type="region of interest" description="Disordered" evidence="1">
    <location>
        <begin position="154"/>
        <end position="228"/>
    </location>
</feature>
<evidence type="ECO:0000313" key="5">
    <source>
        <dbReference type="Proteomes" id="UP000186040"/>
    </source>
</evidence>
<dbReference type="RefSeq" id="WP_075972913.1">
    <property type="nucleotide sequence ID" value="NZ_MKQR01000002.1"/>
</dbReference>
<evidence type="ECO:0000256" key="1">
    <source>
        <dbReference type="SAM" id="MobiDB-lite"/>
    </source>
</evidence>
<evidence type="ECO:0000256" key="2">
    <source>
        <dbReference type="SAM" id="Phobius"/>
    </source>
</evidence>
<feature type="compositionally biased region" description="Acidic residues" evidence="1">
    <location>
        <begin position="154"/>
        <end position="171"/>
    </location>
</feature>